<name>A0A512CH82_9BACT</name>
<evidence type="ECO:0000313" key="2">
    <source>
        <dbReference type="Proteomes" id="UP000321301"/>
    </source>
</evidence>
<accession>A0A512CH82</accession>
<sequence>MAMRSKLIKTILTWFLAFAFVPLAFGQEEDFVKLWEAKIPGIDKVSTDGKGNVYITDKQGYLFQFNAKGESINQLATSLSAPVTHLDAFKTVNIFLFSASLQRFEILDRFLNPIINKSIDETGVLGWVSQASLGNNNSLWVYDESDLNLKKINLSNNELLQAQAINTIIQKNDLEIILLIERYNLLFLQVAGEGIYIFDNQANFLEKIPLLTDYSALIDGDFIYSIEKDQLVQTNYLTKVSKTIALPMAKSPDRLALSYQQLILANEKGVVVFERPKDF</sequence>
<protein>
    <submittedName>
        <fullName evidence="1">Uncharacterized protein</fullName>
    </submittedName>
</protein>
<comment type="caution">
    <text evidence="1">The sequence shown here is derived from an EMBL/GenBank/DDBJ whole genome shotgun (WGS) entry which is preliminary data.</text>
</comment>
<gene>
    <name evidence="1" type="ORF">CQA01_41180</name>
</gene>
<dbReference type="EMBL" id="BJYV01000025">
    <property type="protein sequence ID" value="GEO23584.1"/>
    <property type="molecule type" value="Genomic_DNA"/>
</dbReference>
<dbReference type="AlphaFoldDB" id="A0A512CH82"/>
<reference evidence="1 2" key="1">
    <citation type="submission" date="2019-07" db="EMBL/GenBank/DDBJ databases">
        <title>Whole genome shotgun sequence of Cyclobacterium qasimii NBRC 106168.</title>
        <authorList>
            <person name="Hosoyama A."/>
            <person name="Uohara A."/>
            <person name="Ohji S."/>
            <person name="Ichikawa N."/>
        </authorList>
    </citation>
    <scope>NUCLEOTIDE SEQUENCE [LARGE SCALE GENOMIC DNA]</scope>
    <source>
        <strain evidence="1 2">NBRC 106168</strain>
    </source>
</reference>
<dbReference type="Proteomes" id="UP000321301">
    <property type="component" value="Unassembled WGS sequence"/>
</dbReference>
<organism evidence="1 2">
    <name type="scientific">Cyclobacterium qasimii</name>
    <dbReference type="NCBI Taxonomy" id="1350429"/>
    <lineage>
        <taxon>Bacteria</taxon>
        <taxon>Pseudomonadati</taxon>
        <taxon>Bacteroidota</taxon>
        <taxon>Cytophagia</taxon>
        <taxon>Cytophagales</taxon>
        <taxon>Cyclobacteriaceae</taxon>
        <taxon>Cyclobacterium</taxon>
    </lineage>
</organism>
<evidence type="ECO:0000313" key="1">
    <source>
        <dbReference type="EMBL" id="GEO23584.1"/>
    </source>
</evidence>
<proteinExistence type="predicted"/>
<keyword evidence="2" id="KW-1185">Reference proteome</keyword>